<sequence length="343" mass="38928">MRVIVTILLLLNITSVSWAAQDTIQTEIHSKSLAESRTILVRLSADYANQPDKKFPVLITLNEKDNFNWASSIVDIQAAKYGIEDMIVVGLPSTGNYSDDNYPFKNEETAELSPQAQKYSAFIRQEALPYIEKNYRTNGGRFIVGHSLSGLFVANMLMQHPNAFSSYVMLSPSMQYAPQLPELLRGFFKQHASLSSSVYLALGDMEHQKIRHGFEALEKVFVESAPANLAWTVNYMANTDHMLSAFKGTYDSLAWIYADWHIRDTEMQTYSTDDYIEHYKKLSKKLKYQIKPRERYIAGFSGFAASQLDDKHAAEQALKAGIYFYPESQALKEQLQELDAPAL</sequence>
<dbReference type="InterPro" id="IPR000801">
    <property type="entry name" value="Esterase-like"/>
</dbReference>
<reference evidence="2" key="2">
    <citation type="submission" date="2020-08" db="EMBL/GenBank/DDBJ databases">
        <authorList>
            <person name="Lai Q."/>
        </authorList>
    </citation>
    <scope>NUCLEOTIDE SEQUENCE</scope>
    <source>
        <strain evidence="2">S27-2</strain>
    </source>
</reference>
<dbReference type="EMBL" id="JACNEP010000013">
    <property type="protein sequence ID" value="MBC3767068.1"/>
    <property type="molecule type" value="Genomic_DNA"/>
</dbReference>
<dbReference type="PANTHER" id="PTHR48098:SF6">
    <property type="entry name" value="FERRI-BACILLIBACTIN ESTERASE BESA"/>
    <property type="match status" value="1"/>
</dbReference>
<organism evidence="2 3">
    <name type="scientific">Neptunicella marina</name>
    <dbReference type="NCBI Taxonomy" id="2125989"/>
    <lineage>
        <taxon>Bacteria</taxon>
        <taxon>Pseudomonadati</taxon>
        <taxon>Pseudomonadota</taxon>
        <taxon>Gammaproteobacteria</taxon>
        <taxon>Alteromonadales</taxon>
        <taxon>Alteromonadaceae</taxon>
        <taxon>Neptunicella</taxon>
    </lineage>
</organism>
<accession>A0A8J6IXK1</accession>
<dbReference type="InterPro" id="IPR029058">
    <property type="entry name" value="AB_hydrolase_fold"/>
</dbReference>
<keyword evidence="1" id="KW-0732">Signal</keyword>
<keyword evidence="3" id="KW-1185">Reference proteome</keyword>
<dbReference type="InterPro" id="IPR050583">
    <property type="entry name" value="Mycobacterial_A85_antigen"/>
</dbReference>
<evidence type="ECO:0000313" key="3">
    <source>
        <dbReference type="Proteomes" id="UP000601768"/>
    </source>
</evidence>
<evidence type="ECO:0000256" key="1">
    <source>
        <dbReference type="SAM" id="SignalP"/>
    </source>
</evidence>
<gene>
    <name evidence="2" type="ORF">H8B19_14375</name>
</gene>
<name>A0A8J6IXK1_9ALTE</name>
<dbReference type="Proteomes" id="UP000601768">
    <property type="component" value="Unassembled WGS sequence"/>
</dbReference>
<reference evidence="2" key="1">
    <citation type="journal article" date="2018" name="Int. J. Syst. Evol. Microbiol.">
        <title>Neptunicella marina gen. nov., sp. nov., isolated from surface seawater.</title>
        <authorList>
            <person name="Liu X."/>
            <person name="Lai Q."/>
            <person name="Du Y."/>
            <person name="Zhang X."/>
            <person name="Liu Z."/>
            <person name="Sun F."/>
            <person name="Shao Z."/>
        </authorList>
    </citation>
    <scope>NUCLEOTIDE SEQUENCE</scope>
    <source>
        <strain evidence="2">S27-2</strain>
    </source>
</reference>
<evidence type="ECO:0008006" key="4">
    <source>
        <dbReference type="Google" id="ProtNLM"/>
    </source>
</evidence>
<feature type="chain" id="PRO_5035267507" description="Esterase" evidence="1">
    <location>
        <begin position="20"/>
        <end position="343"/>
    </location>
</feature>
<dbReference type="RefSeq" id="WP_186507583.1">
    <property type="nucleotide sequence ID" value="NZ_JACNEP010000013.1"/>
</dbReference>
<dbReference type="Pfam" id="PF00756">
    <property type="entry name" value="Esterase"/>
    <property type="match status" value="1"/>
</dbReference>
<comment type="caution">
    <text evidence="2">The sequence shown here is derived from an EMBL/GenBank/DDBJ whole genome shotgun (WGS) entry which is preliminary data.</text>
</comment>
<dbReference type="SUPFAM" id="SSF53474">
    <property type="entry name" value="alpha/beta-Hydrolases"/>
    <property type="match status" value="1"/>
</dbReference>
<evidence type="ECO:0000313" key="2">
    <source>
        <dbReference type="EMBL" id="MBC3767068.1"/>
    </source>
</evidence>
<dbReference type="AlphaFoldDB" id="A0A8J6IXK1"/>
<protein>
    <recommendedName>
        <fullName evidence="4">Esterase</fullName>
    </recommendedName>
</protein>
<proteinExistence type="predicted"/>
<feature type="signal peptide" evidence="1">
    <location>
        <begin position="1"/>
        <end position="19"/>
    </location>
</feature>
<dbReference type="PANTHER" id="PTHR48098">
    <property type="entry name" value="ENTEROCHELIN ESTERASE-RELATED"/>
    <property type="match status" value="1"/>
</dbReference>
<dbReference type="Gene3D" id="3.40.50.1820">
    <property type="entry name" value="alpha/beta hydrolase"/>
    <property type="match status" value="1"/>
</dbReference>